<dbReference type="AlphaFoldDB" id="A0A3S4XEV6"/>
<gene>
    <name evidence="11" type="primary">cho</name>
    <name evidence="11" type="ORF">NCTC13193_03472</name>
</gene>
<evidence type="ECO:0000256" key="3">
    <source>
        <dbReference type="ARBA" id="ARBA00022801"/>
    </source>
</evidence>
<dbReference type="EMBL" id="LR134492">
    <property type="protein sequence ID" value="VEI71824.1"/>
    <property type="molecule type" value="Genomic_DNA"/>
</dbReference>
<keyword evidence="1" id="KW-0227">DNA damage</keyword>
<dbReference type="PANTHER" id="PTHR30562">
    <property type="entry name" value="UVRC/OXIDOREDUCTASE"/>
    <property type="match status" value="1"/>
</dbReference>
<dbReference type="CDD" id="cd10434">
    <property type="entry name" value="GIY-YIG_UvrC_Cho"/>
    <property type="match status" value="1"/>
</dbReference>
<evidence type="ECO:0000256" key="9">
    <source>
        <dbReference type="ARBA" id="ARBA00042732"/>
    </source>
</evidence>
<evidence type="ECO:0000256" key="7">
    <source>
        <dbReference type="ARBA" id="ARBA00040756"/>
    </source>
</evidence>
<evidence type="ECO:0000313" key="12">
    <source>
        <dbReference type="Proteomes" id="UP000270487"/>
    </source>
</evidence>
<keyword evidence="2" id="KW-0228">DNA excision</keyword>
<dbReference type="PANTHER" id="PTHR30562:SF10">
    <property type="entry name" value="EXCINUCLEASE CHO"/>
    <property type="match status" value="1"/>
</dbReference>
<evidence type="ECO:0000256" key="5">
    <source>
        <dbReference type="ARBA" id="ARBA00023204"/>
    </source>
</evidence>
<dbReference type="NCBIfam" id="NF007833">
    <property type="entry name" value="PRK10545.1"/>
    <property type="match status" value="1"/>
</dbReference>
<proteinExistence type="predicted"/>
<dbReference type="PROSITE" id="PS50164">
    <property type="entry name" value="GIY_YIG"/>
    <property type="match status" value="1"/>
</dbReference>
<dbReference type="Gene3D" id="3.40.1440.10">
    <property type="entry name" value="GIY-YIG endonuclease"/>
    <property type="match status" value="1"/>
</dbReference>
<accession>A0A3S4XEV6</accession>
<keyword evidence="6" id="KW-0742">SOS response</keyword>
<dbReference type="InterPro" id="IPR050066">
    <property type="entry name" value="UvrABC_protein_C"/>
</dbReference>
<name>A0A3S4XEV6_SERFO</name>
<evidence type="ECO:0000256" key="2">
    <source>
        <dbReference type="ARBA" id="ARBA00022769"/>
    </source>
</evidence>
<dbReference type="InterPro" id="IPR047296">
    <property type="entry name" value="GIY-YIG_UvrC_Cho"/>
</dbReference>
<keyword evidence="5" id="KW-0234">DNA repair</keyword>
<sequence length="323" mass="36626">MRGTIIDAVLTTIPFKPPPNTAILYKKSVWRVRLTRRSAAPRLEFEAEAIYQYPEHLRQWLEGLPALPGVYLFHGECETMPLYIGKSVNLRSRVLSHLRTPDEAAMLRQARRITFIRTAGEIGALLLEAQLIKQQQPLFNKRLRRNKQLCALQLNDDKPTVVYAKEVDFARHAGLFGLFANRRAALQALQSIADQHQLCYGLLGLEPLSKGRPCFRSALKRCAGACCGKESLADHRQRLVSALEQSRVVCWPWRGPIALREQGADMAQYHIIHHWLWLGAVDSLDEARELMIAAPGFDSDGYKILCKPVIGGEYEIIDLYEET</sequence>
<keyword evidence="4" id="KW-0267">Excision nuclease</keyword>
<dbReference type="GO" id="GO:0009380">
    <property type="term" value="C:excinuclease repair complex"/>
    <property type="evidence" value="ECO:0007669"/>
    <property type="project" value="TreeGrafter"/>
</dbReference>
<dbReference type="FunFam" id="3.40.1440.10:FF:000004">
    <property type="entry name" value="UV-repair endonuclease Cho"/>
    <property type="match status" value="1"/>
</dbReference>
<dbReference type="Proteomes" id="UP000270487">
    <property type="component" value="Chromosome"/>
</dbReference>
<dbReference type="SUPFAM" id="SSF82771">
    <property type="entry name" value="GIY-YIG endonuclease"/>
    <property type="match status" value="1"/>
</dbReference>
<evidence type="ECO:0000256" key="8">
    <source>
        <dbReference type="ARBA" id="ARBA00042138"/>
    </source>
</evidence>
<dbReference type="GO" id="GO:0009432">
    <property type="term" value="P:SOS response"/>
    <property type="evidence" value="ECO:0007669"/>
    <property type="project" value="UniProtKB-KW"/>
</dbReference>
<evidence type="ECO:0000256" key="6">
    <source>
        <dbReference type="ARBA" id="ARBA00023236"/>
    </source>
</evidence>
<dbReference type="InterPro" id="IPR035901">
    <property type="entry name" value="GIY-YIG_endonuc_sf"/>
</dbReference>
<dbReference type="SMART" id="SM00465">
    <property type="entry name" value="GIYc"/>
    <property type="match status" value="1"/>
</dbReference>
<protein>
    <recommendedName>
        <fullName evidence="7">Excinuclease cho</fullName>
    </recommendedName>
    <alternativeName>
        <fullName evidence="9">Endonuclease cho</fullName>
    </alternativeName>
    <alternativeName>
        <fullName evidence="8">UvrC homolog protein</fullName>
    </alternativeName>
</protein>
<evidence type="ECO:0000313" key="11">
    <source>
        <dbReference type="EMBL" id="VEI71824.1"/>
    </source>
</evidence>
<reference evidence="11 12" key="1">
    <citation type="submission" date="2018-12" db="EMBL/GenBank/DDBJ databases">
        <authorList>
            <consortium name="Pathogen Informatics"/>
        </authorList>
    </citation>
    <scope>NUCLEOTIDE SEQUENCE [LARGE SCALE GENOMIC DNA]</scope>
    <source>
        <strain evidence="11 12">NCTC13193</strain>
    </source>
</reference>
<organism evidence="11 12">
    <name type="scientific">Serratia fonticola</name>
    <dbReference type="NCBI Taxonomy" id="47917"/>
    <lineage>
        <taxon>Bacteria</taxon>
        <taxon>Pseudomonadati</taxon>
        <taxon>Pseudomonadota</taxon>
        <taxon>Gammaproteobacteria</taxon>
        <taxon>Enterobacterales</taxon>
        <taxon>Yersiniaceae</taxon>
        <taxon>Serratia</taxon>
    </lineage>
</organism>
<keyword evidence="3 11" id="KW-0378">Hydrolase</keyword>
<feature type="domain" description="GIY-YIG" evidence="10">
    <location>
        <begin position="66"/>
        <end position="141"/>
    </location>
</feature>
<evidence type="ECO:0000256" key="1">
    <source>
        <dbReference type="ARBA" id="ARBA00022763"/>
    </source>
</evidence>
<dbReference type="InterPro" id="IPR000305">
    <property type="entry name" value="GIY-YIG_endonuc"/>
</dbReference>
<evidence type="ECO:0000259" key="10">
    <source>
        <dbReference type="PROSITE" id="PS50164"/>
    </source>
</evidence>
<dbReference type="GO" id="GO:0004518">
    <property type="term" value="F:nuclease activity"/>
    <property type="evidence" value="ECO:0007669"/>
    <property type="project" value="UniProtKB-KW"/>
</dbReference>
<evidence type="ECO:0000256" key="4">
    <source>
        <dbReference type="ARBA" id="ARBA00022881"/>
    </source>
</evidence>
<dbReference type="GO" id="GO:0006289">
    <property type="term" value="P:nucleotide-excision repair"/>
    <property type="evidence" value="ECO:0007669"/>
    <property type="project" value="InterPro"/>
</dbReference>
<dbReference type="GO" id="GO:0016787">
    <property type="term" value="F:hydrolase activity"/>
    <property type="evidence" value="ECO:0007669"/>
    <property type="project" value="UniProtKB-KW"/>
</dbReference>